<keyword evidence="1" id="KW-0723">Serine/threonine-protein kinase</keyword>
<evidence type="ECO:0000313" key="7">
    <source>
        <dbReference type="EMBL" id="GHP08459.1"/>
    </source>
</evidence>
<dbReference type="Pfam" id="PF00069">
    <property type="entry name" value="Pkinase"/>
    <property type="match status" value="1"/>
</dbReference>
<organism evidence="7 8">
    <name type="scientific">Pycnococcus provasolii</name>
    <dbReference type="NCBI Taxonomy" id="41880"/>
    <lineage>
        <taxon>Eukaryota</taxon>
        <taxon>Viridiplantae</taxon>
        <taxon>Chlorophyta</taxon>
        <taxon>Pseudoscourfieldiophyceae</taxon>
        <taxon>Pseudoscourfieldiales</taxon>
        <taxon>Pycnococcaceae</taxon>
        <taxon>Pycnococcus</taxon>
    </lineage>
</organism>
<evidence type="ECO:0000256" key="2">
    <source>
        <dbReference type="ARBA" id="ARBA00022679"/>
    </source>
</evidence>
<dbReference type="PROSITE" id="PS50011">
    <property type="entry name" value="PROTEIN_KINASE_DOM"/>
    <property type="match status" value="1"/>
</dbReference>
<accession>A0A830HU49</accession>
<keyword evidence="5" id="KW-0067">ATP-binding</keyword>
<evidence type="ECO:0000256" key="5">
    <source>
        <dbReference type="ARBA" id="ARBA00022840"/>
    </source>
</evidence>
<dbReference type="Gene3D" id="1.10.510.10">
    <property type="entry name" value="Transferase(Phosphotransferase) domain 1"/>
    <property type="match status" value="1"/>
</dbReference>
<evidence type="ECO:0000256" key="3">
    <source>
        <dbReference type="ARBA" id="ARBA00022741"/>
    </source>
</evidence>
<evidence type="ECO:0000313" key="8">
    <source>
        <dbReference type="Proteomes" id="UP000660262"/>
    </source>
</evidence>
<protein>
    <recommendedName>
        <fullName evidence="6">Protein kinase domain-containing protein</fullName>
    </recommendedName>
</protein>
<dbReference type="SUPFAM" id="SSF56112">
    <property type="entry name" value="Protein kinase-like (PK-like)"/>
    <property type="match status" value="1"/>
</dbReference>
<dbReference type="OrthoDB" id="63267at2759"/>
<keyword evidence="3" id="KW-0547">Nucleotide-binding</keyword>
<keyword evidence="4" id="KW-0418">Kinase</keyword>
<dbReference type="InterPro" id="IPR011009">
    <property type="entry name" value="Kinase-like_dom_sf"/>
</dbReference>
<dbReference type="GO" id="GO:0005524">
    <property type="term" value="F:ATP binding"/>
    <property type="evidence" value="ECO:0007669"/>
    <property type="project" value="UniProtKB-KW"/>
</dbReference>
<name>A0A830HU49_9CHLO</name>
<dbReference type="GO" id="GO:0004674">
    <property type="term" value="F:protein serine/threonine kinase activity"/>
    <property type="evidence" value="ECO:0007669"/>
    <property type="project" value="UniProtKB-KW"/>
</dbReference>
<evidence type="ECO:0000256" key="4">
    <source>
        <dbReference type="ARBA" id="ARBA00022777"/>
    </source>
</evidence>
<dbReference type="AlphaFoldDB" id="A0A830HU49"/>
<dbReference type="EMBL" id="BNJQ01000020">
    <property type="protein sequence ID" value="GHP08459.1"/>
    <property type="molecule type" value="Genomic_DNA"/>
</dbReference>
<sequence>MQYLHDANTIHRDLKPANILLDSGGHAKIADFGLAKHLHHDDGRAYTLVGTVEYIAPEVLHNRGYGKPADLWSFGIILYQMCIGRPPFRDAKRRSSVIFEKVLGAPIEFPVEKRVGTLLQRLVHRILQRDVDRRPRRAENVRDDPFWNAINWRNVVKQEYPRLDDLWLDDSASDLDDRDELVPLYASTAVGSEWVDATAVVVEATNASPQGGSDVVVSEVTGQDASEEFEF</sequence>
<comment type="caution">
    <text evidence="7">The sequence shown here is derived from an EMBL/GenBank/DDBJ whole genome shotgun (WGS) entry which is preliminary data.</text>
</comment>
<proteinExistence type="predicted"/>
<gene>
    <name evidence="7" type="ORF">PPROV_000719800</name>
</gene>
<feature type="domain" description="Protein kinase" evidence="6">
    <location>
        <begin position="1"/>
        <end position="147"/>
    </location>
</feature>
<reference evidence="7" key="1">
    <citation type="submission" date="2020-10" db="EMBL/GenBank/DDBJ databases">
        <title>Unveiling of a novel bifunctional photoreceptor, Dualchrome1, isolated from a cosmopolitan green alga.</title>
        <authorList>
            <person name="Suzuki S."/>
            <person name="Kawachi M."/>
        </authorList>
    </citation>
    <scope>NUCLEOTIDE SEQUENCE</scope>
    <source>
        <strain evidence="7">NIES 2893</strain>
    </source>
</reference>
<dbReference type="SMART" id="SM00220">
    <property type="entry name" value="S_TKc"/>
    <property type="match status" value="1"/>
</dbReference>
<dbReference type="PANTHER" id="PTHR24351">
    <property type="entry name" value="RIBOSOMAL PROTEIN S6 KINASE"/>
    <property type="match status" value="1"/>
</dbReference>
<keyword evidence="8" id="KW-1185">Reference proteome</keyword>
<dbReference type="Proteomes" id="UP000660262">
    <property type="component" value="Unassembled WGS sequence"/>
</dbReference>
<dbReference type="InterPro" id="IPR000719">
    <property type="entry name" value="Prot_kinase_dom"/>
</dbReference>
<keyword evidence="2" id="KW-0808">Transferase</keyword>
<evidence type="ECO:0000256" key="1">
    <source>
        <dbReference type="ARBA" id="ARBA00022527"/>
    </source>
</evidence>
<evidence type="ECO:0000259" key="6">
    <source>
        <dbReference type="PROSITE" id="PS50011"/>
    </source>
</evidence>